<dbReference type="AlphaFoldDB" id="G3H8B6"/>
<dbReference type="InParanoid" id="G3H8B6"/>
<dbReference type="Proteomes" id="UP000001075">
    <property type="component" value="Unassembled WGS sequence"/>
</dbReference>
<dbReference type="eggNOG" id="KOG2353">
    <property type="taxonomic scope" value="Eukaryota"/>
</dbReference>
<organism evidence="3 4">
    <name type="scientific">Cricetulus griseus</name>
    <name type="common">Chinese hamster</name>
    <name type="synonym">Cricetulus barabensis griseus</name>
    <dbReference type="NCBI Taxonomy" id="10029"/>
    <lineage>
        <taxon>Eukaryota</taxon>
        <taxon>Metazoa</taxon>
        <taxon>Chordata</taxon>
        <taxon>Craniata</taxon>
        <taxon>Vertebrata</taxon>
        <taxon>Euteleostomi</taxon>
        <taxon>Mammalia</taxon>
        <taxon>Eutheria</taxon>
        <taxon>Euarchontoglires</taxon>
        <taxon>Glires</taxon>
        <taxon>Rodentia</taxon>
        <taxon>Myomorpha</taxon>
        <taxon>Muroidea</taxon>
        <taxon>Cricetidae</taxon>
        <taxon>Cricetinae</taxon>
        <taxon>Cricetulus</taxon>
    </lineage>
</organism>
<reference evidence="4" key="1">
    <citation type="journal article" date="2011" name="Nat. Biotechnol.">
        <title>The genomic sequence of the Chinese hamster ovary (CHO)-K1 cell line.</title>
        <authorList>
            <person name="Xu X."/>
            <person name="Nagarajan H."/>
            <person name="Lewis N.E."/>
            <person name="Pan S."/>
            <person name="Cai Z."/>
            <person name="Liu X."/>
            <person name="Chen W."/>
            <person name="Xie M."/>
            <person name="Wang W."/>
            <person name="Hammond S."/>
            <person name="Andersen M.R."/>
            <person name="Neff N."/>
            <person name="Passarelli B."/>
            <person name="Koh W."/>
            <person name="Fan H.C."/>
            <person name="Wang J."/>
            <person name="Gui Y."/>
            <person name="Lee K.H."/>
            <person name="Betenbaugh M.J."/>
            <person name="Quake S.R."/>
            <person name="Famili I."/>
            <person name="Palsson B.O."/>
            <person name="Wang J."/>
        </authorList>
    </citation>
    <scope>NUCLEOTIDE SEQUENCE [LARGE SCALE GENOMIC DNA]</scope>
    <source>
        <strain evidence="4">CHO K1 cell line</strain>
    </source>
</reference>
<proteinExistence type="predicted"/>
<dbReference type="PaxDb" id="10029-XP_007631073.1"/>
<feature type="domain" description="Voltage-dependent calcium channel alpha-2/delta subunit conserved region" evidence="2">
    <location>
        <begin position="1"/>
        <end position="31"/>
    </location>
</feature>
<feature type="region of interest" description="Disordered" evidence="1">
    <location>
        <begin position="50"/>
        <end position="71"/>
    </location>
</feature>
<evidence type="ECO:0000313" key="3">
    <source>
        <dbReference type="EMBL" id="EGW08898.1"/>
    </source>
</evidence>
<evidence type="ECO:0000256" key="1">
    <source>
        <dbReference type="SAM" id="MobiDB-lite"/>
    </source>
</evidence>
<sequence length="71" mass="7639">MKQTQYYFGSVNASYNAIIDCGNCSRYASAEGRGGACRRGVACLVGRGRGWSAPPRPRPPVVPADCSTRRD</sequence>
<dbReference type="EMBL" id="JH000209">
    <property type="protein sequence ID" value="EGW08898.1"/>
    <property type="molecule type" value="Genomic_DNA"/>
</dbReference>
<evidence type="ECO:0000313" key="4">
    <source>
        <dbReference type="Proteomes" id="UP000001075"/>
    </source>
</evidence>
<dbReference type="Pfam" id="PF08473">
    <property type="entry name" value="VGCC_alpha2"/>
    <property type="match status" value="1"/>
</dbReference>
<evidence type="ECO:0000259" key="2">
    <source>
        <dbReference type="Pfam" id="PF08473"/>
    </source>
</evidence>
<name>G3H8B6_CRIGR</name>
<protein>
    <submittedName>
        <fullName evidence="3">Voltage-dependent calcium channel subunit alpha-2/delta-2</fullName>
    </submittedName>
</protein>
<dbReference type="InterPro" id="IPR013680">
    <property type="entry name" value="VDCC_a2/dsu"/>
</dbReference>
<dbReference type="STRING" id="10029.G3H8B6"/>
<gene>
    <name evidence="3" type="ORF">I79_006616</name>
</gene>
<accession>G3H8B6</accession>